<reference evidence="5" key="2">
    <citation type="journal article" date="2013" name="PLoS Genet.">
        <title>Comparative genome structure, secondary metabolite, and effector coding capacity across Cochliobolus pathogens.</title>
        <authorList>
            <person name="Condon B.J."/>
            <person name="Leng Y."/>
            <person name="Wu D."/>
            <person name="Bushley K.E."/>
            <person name="Ohm R.A."/>
            <person name="Otillar R."/>
            <person name="Martin J."/>
            <person name="Schackwitz W."/>
            <person name="Grimwood J."/>
            <person name="MohdZainudin N."/>
            <person name="Xue C."/>
            <person name="Wang R."/>
            <person name="Manning V.A."/>
            <person name="Dhillon B."/>
            <person name="Tu Z.J."/>
            <person name="Steffenson B.J."/>
            <person name="Salamov A."/>
            <person name="Sun H."/>
            <person name="Lowry S."/>
            <person name="LaButti K."/>
            <person name="Han J."/>
            <person name="Copeland A."/>
            <person name="Lindquist E."/>
            <person name="Barry K."/>
            <person name="Schmutz J."/>
            <person name="Baker S.E."/>
            <person name="Ciuffetti L.M."/>
            <person name="Grigoriev I.V."/>
            <person name="Zhong S."/>
            <person name="Turgeon B.G."/>
        </authorList>
    </citation>
    <scope>NUCLEOTIDE SEQUENCE [LARGE SCALE GENOMIC DNA]</scope>
    <source>
        <strain evidence="5">C4 / ATCC 48331 / race T</strain>
    </source>
</reference>
<evidence type="ECO:0000313" key="5">
    <source>
        <dbReference type="Proteomes" id="UP000012338"/>
    </source>
</evidence>
<dbReference type="SUPFAM" id="SSF48403">
    <property type="entry name" value="Ankyrin repeat"/>
    <property type="match status" value="1"/>
</dbReference>
<accession>N4X8N7</accession>
<dbReference type="AlphaFoldDB" id="N4X8N7"/>
<dbReference type="Pfam" id="PF12796">
    <property type="entry name" value="Ank_2"/>
    <property type="match status" value="1"/>
</dbReference>
<keyword evidence="1" id="KW-0677">Repeat</keyword>
<dbReference type="PROSITE" id="PS50088">
    <property type="entry name" value="ANK_REPEAT"/>
    <property type="match status" value="1"/>
</dbReference>
<reference evidence="4 5" key="1">
    <citation type="journal article" date="2012" name="PLoS Pathog.">
        <title>Diverse lifestyles and strategies of plant pathogenesis encoded in the genomes of eighteen Dothideomycetes fungi.</title>
        <authorList>
            <person name="Ohm R.A."/>
            <person name="Feau N."/>
            <person name="Henrissat B."/>
            <person name="Schoch C.L."/>
            <person name="Horwitz B.A."/>
            <person name="Barry K.W."/>
            <person name="Condon B.J."/>
            <person name="Copeland A.C."/>
            <person name="Dhillon B."/>
            <person name="Glaser F."/>
            <person name="Hesse C.N."/>
            <person name="Kosti I."/>
            <person name="LaButti K."/>
            <person name="Lindquist E.A."/>
            <person name="Lucas S."/>
            <person name="Salamov A.A."/>
            <person name="Bradshaw R.E."/>
            <person name="Ciuffetti L."/>
            <person name="Hamelin R.C."/>
            <person name="Kema G.H.J."/>
            <person name="Lawrence C."/>
            <person name="Scott J.A."/>
            <person name="Spatafora J.W."/>
            <person name="Turgeon B.G."/>
            <person name="de Wit P.J.G.M."/>
            <person name="Zhong S."/>
            <person name="Goodwin S.B."/>
            <person name="Grigoriev I.V."/>
        </authorList>
    </citation>
    <scope>NUCLEOTIDE SEQUENCE [LARGE SCALE GENOMIC DNA]</scope>
    <source>
        <strain evidence="5">C4 / ATCC 48331 / race T</strain>
    </source>
</reference>
<dbReference type="InterPro" id="IPR050663">
    <property type="entry name" value="Ankyrin-SOCS_Box"/>
</dbReference>
<dbReference type="HOGENOM" id="CLU_000134_18_1_1"/>
<dbReference type="PANTHER" id="PTHR24193:SF128">
    <property type="entry name" value="GA-BINDING PROTEIN SUBUNIT BETA-1"/>
    <property type="match status" value="1"/>
</dbReference>
<dbReference type="GO" id="GO:0005634">
    <property type="term" value="C:nucleus"/>
    <property type="evidence" value="ECO:0007669"/>
    <property type="project" value="TreeGrafter"/>
</dbReference>
<dbReference type="Gene3D" id="1.25.40.20">
    <property type="entry name" value="Ankyrin repeat-containing domain"/>
    <property type="match status" value="1"/>
</dbReference>
<dbReference type="InterPro" id="IPR002110">
    <property type="entry name" value="Ankyrin_rpt"/>
</dbReference>
<feature type="repeat" description="ANK" evidence="3">
    <location>
        <begin position="1"/>
        <end position="27"/>
    </location>
</feature>
<gene>
    <name evidence="4" type="ORF">COCC4DRAFT_131028</name>
</gene>
<keyword evidence="2 3" id="KW-0040">ANK repeat</keyword>
<dbReference type="EMBL" id="KB733448">
    <property type="protein sequence ID" value="ENI08020.1"/>
    <property type="molecule type" value="Genomic_DNA"/>
</dbReference>
<evidence type="ECO:0000313" key="4">
    <source>
        <dbReference type="EMBL" id="ENI08020.1"/>
    </source>
</evidence>
<sequence>MTAAANGYGDLVEMILHFGADANAKDSSGRTALMCAAEHRMRDATVEALISIGKADVNVKDNQGRTALMHAAEDGKRDSAKALLDTGIADINDKGDNGRTALVEAVINEHEDIVELFLGTGKIDVDSEDQFGTAFDYANLHGPLTIANLLQSYSASSQ</sequence>
<dbReference type="Proteomes" id="UP000012338">
    <property type="component" value="Unassembled WGS sequence"/>
</dbReference>
<evidence type="ECO:0000256" key="1">
    <source>
        <dbReference type="ARBA" id="ARBA00022737"/>
    </source>
</evidence>
<name>N4X8N7_COCH4</name>
<dbReference type="GO" id="GO:0045944">
    <property type="term" value="P:positive regulation of transcription by RNA polymerase II"/>
    <property type="evidence" value="ECO:0007669"/>
    <property type="project" value="TreeGrafter"/>
</dbReference>
<dbReference type="PANTHER" id="PTHR24193">
    <property type="entry name" value="ANKYRIN REPEAT PROTEIN"/>
    <property type="match status" value="1"/>
</dbReference>
<evidence type="ECO:0000256" key="3">
    <source>
        <dbReference type="PROSITE-ProRule" id="PRU00023"/>
    </source>
</evidence>
<dbReference type="Pfam" id="PF00023">
    <property type="entry name" value="Ank"/>
    <property type="match status" value="1"/>
</dbReference>
<dbReference type="GeneID" id="25836990"/>
<evidence type="ECO:0000256" key="2">
    <source>
        <dbReference type="ARBA" id="ARBA00023043"/>
    </source>
</evidence>
<organism evidence="4 5">
    <name type="scientific">Cochliobolus heterostrophus (strain C4 / ATCC 48331 / race T)</name>
    <name type="common">Southern corn leaf blight fungus</name>
    <name type="synonym">Bipolaris maydis</name>
    <dbReference type="NCBI Taxonomy" id="665024"/>
    <lineage>
        <taxon>Eukaryota</taxon>
        <taxon>Fungi</taxon>
        <taxon>Dikarya</taxon>
        <taxon>Ascomycota</taxon>
        <taxon>Pezizomycotina</taxon>
        <taxon>Dothideomycetes</taxon>
        <taxon>Pleosporomycetidae</taxon>
        <taxon>Pleosporales</taxon>
        <taxon>Pleosporineae</taxon>
        <taxon>Pleosporaceae</taxon>
        <taxon>Bipolaris</taxon>
    </lineage>
</organism>
<proteinExistence type="predicted"/>
<keyword evidence="5" id="KW-1185">Reference proteome</keyword>
<protein>
    <submittedName>
        <fullName evidence="4">Uncharacterized protein</fullName>
    </submittedName>
</protein>
<dbReference type="SMART" id="SM00248">
    <property type="entry name" value="ANK"/>
    <property type="match status" value="3"/>
</dbReference>
<dbReference type="InterPro" id="IPR036770">
    <property type="entry name" value="Ankyrin_rpt-contain_sf"/>
</dbReference>
<dbReference type="GO" id="GO:0000976">
    <property type="term" value="F:transcription cis-regulatory region binding"/>
    <property type="evidence" value="ECO:0007669"/>
    <property type="project" value="TreeGrafter"/>
</dbReference>
<dbReference type="OrthoDB" id="3694549at2759"/>